<keyword evidence="1" id="KW-1185">Reference proteome</keyword>
<dbReference type="Proteomes" id="UP000694918">
    <property type="component" value="Unplaced"/>
</dbReference>
<sequence length="329" mass="36519">MVWDRFFPSDLESILSNSPDGSLLLKRVTSQKQLFFSLCDNPVTFDNGKKSFSLDKKNGKKGYRLSAGDLGIAWSDNQEYGEWIFLSWIKFAEVAELLLVCWLEIRGEVNISMPSPSTCTQHTLCSSSLTDLTGLMTSKSIGSSAPTGVSDGYFPKSRGDGWFSEVAQLVRVSWLEIGGKINTSMLSPATLYTAHLVFNFSIAAAGPQLVAATMGLVGAETSSRRTFCWQRPEMFSQLQYRNARRRMFGSSPARNVRRRVMGSYAAEAKRGGNYPKGRGDGGLEIELGEFFTKEGEEEALEMRVLENIGIWKQGLVVEGIEIRPKEERG</sequence>
<evidence type="ECO:0000313" key="1">
    <source>
        <dbReference type="Proteomes" id="UP000694918"/>
    </source>
</evidence>
<dbReference type="RefSeq" id="XP_011031485.1">
    <property type="nucleotide sequence ID" value="XM_011033183.1"/>
</dbReference>
<protein>
    <submittedName>
        <fullName evidence="2">F-box protein PP2-B12</fullName>
    </submittedName>
</protein>
<dbReference type="Pfam" id="PF14299">
    <property type="entry name" value="PP2"/>
    <property type="match status" value="1"/>
</dbReference>
<dbReference type="PANTHER" id="PTHR32278">
    <property type="entry name" value="F-BOX DOMAIN-CONTAINING PROTEIN"/>
    <property type="match status" value="1"/>
</dbReference>
<proteinExistence type="predicted"/>
<organism evidence="1 2">
    <name type="scientific">Populus euphratica</name>
    <name type="common">Euphrates poplar</name>
    <dbReference type="NCBI Taxonomy" id="75702"/>
    <lineage>
        <taxon>Eukaryota</taxon>
        <taxon>Viridiplantae</taxon>
        <taxon>Streptophyta</taxon>
        <taxon>Embryophyta</taxon>
        <taxon>Tracheophyta</taxon>
        <taxon>Spermatophyta</taxon>
        <taxon>Magnoliopsida</taxon>
        <taxon>eudicotyledons</taxon>
        <taxon>Gunneridae</taxon>
        <taxon>Pentapetalae</taxon>
        <taxon>rosids</taxon>
        <taxon>fabids</taxon>
        <taxon>Malpighiales</taxon>
        <taxon>Salicaceae</taxon>
        <taxon>Saliceae</taxon>
        <taxon>Populus</taxon>
    </lineage>
</organism>
<dbReference type="AlphaFoldDB" id="A0AAJ6UKM9"/>
<accession>A0AAJ6UKM9</accession>
<dbReference type="InterPro" id="IPR025886">
    <property type="entry name" value="PP2-like"/>
</dbReference>
<reference evidence="2" key="1">
    <citation type="submission" date="2025-08" db="UniProtKB">
        <authorList>
            <consortium name="RefSeq"/>
        </authorList>
    </citation>
    <scope>IDENTIFICATION</scope>
</reference>
<dbReference type="GeneID" id="105130611"/>
<dbReference type="PANTHER" id="PTHR32278:SF143">
    <property type="entry name" value="F-BOX PROTEIN PP2-B1"/>
    <property type="match status" value="1"/>
</dbReference>
<gene>
    <name evidence="2" type="primary">LOC105130611</name>
</gene>
<dbReference type="KEGG" id="peu:105130611"/>
<name>A0AAJ6UKM9_POPEU</name>
<evidence type="ECO:0000313" key="2">
    <source>
        <dbReference type="RefSeq" id="XP_011031485.1"/>
    </source>
</evidence>